<accession>A0AAD5XNF1</accession>
<feature type="region of interest" description="Disordered" evidence="1">
    <location>
        <begin position="1"/>
        <end position="38"/>
    </location>
</feature>
<dbReference type="AlphaFoldDB" id="A0AAD5XNF1"/>
<dbReference type="Proteomes" id="UP001212152">
    <property type="component" value="Unassembled WGS sequence"/>
</dbReference>
<organism evidence="2 3">
    <name type="scientific">Geranomyces variabilis</name>
    <dbReference type="NCBI Taxonomy" id="109894"/>
    <lineage>
        <taxon>Eukaryota</taxon>
        <taxon>Fungi</taxon>
        <taxon>Fungi incertae sedis</taxon>
        <taxon>Chytridiomycota</taxon>
        <taxon>Chytridiomycota incertae sedis</taxon>
        <taxon>Chytridiomycetes</taxon>
        <taxon>Spizellomycetales</taxon>
        <taxon>Powellomycetaceae</taxon>
        <taxon>Geranomyces</taxon>
    </lineage>
</organism>
<reference evidence="2" key="1">
    <citation type="submission" date="2020-05" db="EMBL/GenBank/DDBJ databases">
        <title>Phylogenomic resolution of chytrid fungi.</title>
        <authorList>
            <person name="Stajich J.E."/>
            <person name="Amses K."/>
            <person name="Simmons R."/>
            <person name="Seto K."/>
            <person name="Myers J."/>
            <person name="Bonds A."/>
            <person name="Quandt C.A."/>
            <person name="Barry K."/>
            <person name="Liu P."/>
            <person name="Grigoriev I."/>
            <person name="Longcore J.E."/>
            <person name="James T.Y."/>
        </authorList>
    </citation>
    <scope>NUCLEOTIDE SEQUENCE</scope>
    <source>
        <strain evidence="2">JEL0379</strain>
    </source>
</reference>
<comment type="caution">
    <text evidence="2">The sequence shown here is derived from an EMBL/GenBank/DDBJ whole genome shotgun (WGS) entry which is preliminary data.</text>
</comment>
<feature type="compositionally biased region" description="Acidic residues" evidence="1">
    <location>
        <begin position="10"/>
        <end position="28"/>
    </location>
</feature>
<protein>
    <submittedName>
        <fullName evidence="2">Uncharacterized protein</fullName>
    </submittedName>
</protein>
<feature type="region of interest" description="Disordered" evidence="1">
    <location>
        <begin position="227"/>
        <end position="248"/>
    </location>
</feature>
<sequence>MQAAATESATDVEDDDDNDDDDNDEVEEINDRSANGKRCEVAPPLLELENAEKFRDGEGLIVEIETRGERKIGAIYFKAEDIGHARPLQRGFTLSGGTVSDLRPAMGLVNNCNNDDLVIKWGRTKDYADRMATHLADFEYIPGACPVFLKGINVDPFQASRAETLMAHFVASNGWKLEFTGLKTLGDGRLQHRNRTEIAIVPKSAIEKLLDEYTKLQDDAKLQMSGTSARQLSGTAIPHWPTSARSRR</sequence>
<evidence type="ECO:0000313" key="3">
    <source>
        <dbReference type="Proteomes" id="UP001212152"/>
    </source>
</evidence>
<keyword evidence="3" id="KW-1185">Reference proteome</keyword>
<name>A0AAD5XNF1_9FUNG</name>
<dbReference type="EMBL" id="JADGJQ010000055">
    <property type="protein sequence ID" value="KAJ3175163.1"/>
    <property type="molecule type" value="Genomic_DNA"/>
</dbReference>
<evidence type="ECO:0000256" key="1">
    <source>
        <dbReference type="SAM" id="MobiDB-lite"/>
    </source>
</evidence>
<evidence type="ECO:0000313" key="2">
    <source>
        <dbReference type="EMBL" id="KAJ3175163.1"/>
    </source>
</evidence>
<proteinExistence type="predicted"/>
<gene>
    <name evidence="2" type="ORF">HDU87_006398</name>
</gene>